<dbReference type="RefSeq" id="WP_182592768.1">
    <property type="nucleotide sequence ID" value="NZ_JACJIM010000006.1"/>
</dbReference>
<feature type="domain" description="Novel toxin 15" evidence="2">
    <location>
        <begin position="235"/>
        <end position="356"/>
    </location>
</feature>
<dbReference type="Pfam" id="PF13665">
    <property type="entry name" value="Tox-PAAR-like"/>
    <property type="match status" value="1"/>
</dbReference>
<gene>
    <name evidence="3" type="ORF">GGQ91_004282</name>
</gene>
<reference evidence="3 4" key="1">
    <citation type="submission" date="2020-08" db="EMBL/GenBank/DDBJ databases">
        <title>Genomic Encyclopedia of Type Strains, Phase IV (KMG-IV): sequencing the most valuable type-strain genomes for metagenomic binning, comparative biology and taxonomic classification.</title>
        <authorList>
            <person name="Goeker M."/>
        </authorList>
    </citation>
    <scope>NUCLEOTIDE SEQUENCE [LARGE SCALE GENOMIC DNA]</scope>
    <source>
        <strain evidence="3 4">DSM 5686</strain>
    </source>
</reference>
<accession>A0ABR6DFJ9</accession>
<organism evidence="3 4">
    <name type="scientific">Methylobacterium fujisawaense</name>
    <dbReference type="NCBI Taxonomy" id="107400"/>
    <lineage>
        <taxon>Bacteria</taxon>
        <taxon>Pseudomonadati</taxon>
        <taxon>Pseudomonadota</taxon>
        <taxon>Alphaproteobacteria</taxon>
        <taxon>Hyphomicrobiales</taxon>
        <taxon>Methylobacteriaceae</taxon>
        <taxon>Methylobacterium</taxon>
    </lineage>
</organism>
<dbReference type="Proteomes" id="UP000565455">
    <property type="component" value="Unassembled WGS sequence"/>
</dbReference>
<evidence type="ECO:0000259" key="2">
    <source>
        <dbReference type="Pfam" id="PF15604"/>
    </source>
</evidence>
<dbReference type="EMBL" id="JACJIM010000006">
    <property type="protein sequence ID" value="MBA9064876.1"/>
    <property type="molecule type" value="Genomic_DNA"/>
</dbReference>
<dbReference type="GeneID" id="96605913"/>
<feature type="region of interest" description="Disordered" evidence="1">
    <location>
        <begin position="260"/>
        <end position="279"/>
    </location>
</feature>
<name>A0ABR6DFJ9_9HYPH</name>
<dbReference type="InterPro" id="IPR028949">
    <property type="entry name" value="Ntox15"/>
</dbReference>
<evidence type="ECO:0000313" key="4">
    <source>
        <dbReference type="Proteomes" id="UP000565455"/>
    </source>
</evidence>
<proteinExistence type="predicted"/>
<dbReference type="Pfam" id="PF15604">
    <property type="entry name" value="Ntox15"/>
    <property type="match status" value="1"/>
</dbReference>
<sequence>MSLQREGARMTREGIVMSVPMNWGRSPQAIVPYRVHTQGQIEGASAAGTVRQTDQASYVEGSRIKRCYGDEAATGGGVQFGTQGAECEPKTWSKTVKIQDKGVVRHDDEWWMNHRETWGKLTYIKDTQSYPTPERKEIEPRIPLASLDGVDPAAPPAQQAFYEGPKLLPRLAPGMERFLGPRGTSPVPKVPPRLAPKPGPEPGPEPAPGPRGPGGFRVSGCRSDLICFERRNYDETEYRRQLKIQQDGLNAKKACQNKADIDKFDAQSPKQKLEQRNRADNFKNRVFKPLYARLGPGGLLSNLNALHRIDMVVGGNELDFVGMGSDGVNKSIGGSWPADNRKGKLKRYVAEMCEKGCRMSVTLDICEIVPESDAITL</sequence>
<protein>
    <recommendedName>
        <fullName evidence="2">Novel toxin 15 domain-containing protein</fullName>
    </recommendedName>
</protein>
<keyword evidence="4" id="KW-1185">Reference proteome</keyword>
<feature type="region of interest" description="Disordered" evidence="1">
    <location>
        <begin position="178"/>
        <end position="217"/>
    </location>
</feature>
<evidence type="ECO:0000256" key="1">
    <source>
        <dbReference type="SAM" id="MobiDB-lite"/>
    </source>
</evidence>
<comment type="caution">
    <text evidence="3">The sequence shown here is derived from an EMBL/GenBank/DDBJ whole genome shotgun (WGS) entry which is preliminary data.</text>
</comment>
<feature type="compositionally biased region" description="Pro residues" evidence="1">
    <location>
        <begin position="188"/>
        <end position="211"/>
    </location>
</feature>
<evidence type="ECO:0000313" key="3">
    <source>
        <dbReference type="EMBL" id="MBA9064876.1"/>
    </source>
</evidence>